<sequence length="264" mass="29983">MLGMQHQNNDCKLCGRVCKNGEKLANSHIIPNSFFRKYQGEKKPAIILSNTKGAFPKRSPNGIYDPTILCLNCEAKYFQEVDDYGACILLNETSSYFSDEVSVTGHRFIQSEKVDQILLFRFFISVLWRASVSKDQFFKRVKLGPYEKAAAEVILHPELEVPVTFGAVLSIWGGLADEYNGIMMDPFREKWDGVNAYRFYFGRFVAYIKVDRLDFNGVLAGKGLGQSSQLVVIERDISQSKDGFAMKQTAIGALLNKYRNIKRR</sequence>
<protein>
    <recommendedName>
        <fullName evidence="3">HNH endonuclease</fullName>
    </recommendedName>
</protein>
<proteinExistence type="predicted"/>
<dbReference type="KEGG" id="jas:FJQ89_04510"/>
<keyword evidence="2" id="KW-1185">Reference proteome</keyword>
<evidence type="ECO:0008006" key="3">
    <source>
        <dbReference type="Google" id="ProtNLM"/>
    </source>
</evidence>
<organism evidence="1 2">
    <name type="scientific">Janthinobacterium tructae</name>
    <dbReference type="NCBI Taxonomy" id="2590869"/>
    <lineage>
        <taxon>Bacteria</taxon>
        <taxon>Pseudomonadati</taxon>
        <taxon>Pseudomonadota</taxon>
        <taxon>Betaproteobacteria</taxon>
        <taxon>Burkholderiales</taxon>
        <taxon>Oxalobacteraceae</taxon>
        <taxon>Janthinobacterium</taxon>
    </lineage>
</organism>
<name>A0A4Y6RBA0_9BURK</name>
<evidence type="ECO:0000313" key="2">
    <source>
        <dbReference type="Proteomes" id="UP000316665"/>
    </source>
</evidence>
<accession>A0A4Y6RBA0</accession>
<dbReference type="AlphaFoldDB" id="A0A4Y6RBA0"/>
<dbReference type="RefSeq" id="WP_141169223.1">
    <property type="nucleotide sequence ID" value="NZ_CP041185.1"/>
</dbReference>
<evidence type="ECO:0000313" key="1">
    <source>
        <dbReference type="EMBL" id="QDG69757.1"/>
    </source>
</evidence>
<dbReference type="OrthoDB" id="5518417at2"/>
<dbReference type="EMBL" id="CP041185">
    <property type="protein sequence ID" value="QDG69757.1"/>
    <property type="molecule type" value="Genomic_DNA"/>
</dbReference>
<reference evidence="1 2" key="1">
    <citation type="submission" date="2019-06" db="EMBL/GenBank/DDBJ databases">
        <title>Complete genome sequence of Janthinobacterium sp. SNU WT3 isolated from diseased rainbow trout.</title>
        <authorList>
            <person name="Oh W.T."/>
            <person name="Park S.C."/>
        </authorList>
    </citation>
    <scope>NUCLEOTIDE SEQUENCE [LARGE SCALE GENOMIC DNA]</scope>
    <source>
        <strain evidence="1 2">SNU WT3</strain>
    </source>
</reference>
<gene>
    <name evidence="1" type="ORF">FJQ89_04510</name>
</gene>
<dbReference type="Proteomes" id="UP000316665">
    <property type="component" value="Chromosome"/>
</dbReference>